<reference evidence="2 3" key="1">
    <citation type="submission" date="2019-03" db="EMBL/GenBank/DDBJ databases">
        <title>Draft genome sequences of novel Actinobacteria.</title>
        <authorList>
            <person name="Sahin N."/>
            <person name="Ay H."/>
            <person name="Saygin H."/>
        </authorList>
    </citation>
    <scope>NUCLEOTIDE SEQUENCE [LARGE SCALE GENOMIC DNA]</scope>
    <source>
        <strain evidence="2 3">DSM 41900</strain>
    </source>
</reference>
<feature type="transmembrane region" description="Helical" evidence="1">
    <location>
        <begin position="67"/>
        <end position="88"/>
    </location>
</feature>
<feature type="transmembrane region" description="Helical" evidence="1">
    <location>
        <begin position="121"/>
        <end position="144"/>
    </location>
</feature>
<feature type="transmembrane region" description="Helical" evidence="1">
    <location>
        <begin position="237"/>
        <end position="259"/>
    </location>
</feature>
<evidence type="ECO:0000313" key="3">
    <source>
        <dbReference type="Proteomes" id="UP000295345"/>
    </source>
</evidence>
<organism evidence="2 3">
    <name type="scientific">Streptomyces hainanensis</name>
    <dbReference type="NCBI Taxonomy" id="402648"/>
    <lineage>
        <taxon>Bacteria</taxon>
        <taxon>Bacillati</taxon>
        <taxon>Actinomycetota</taxon>
        <taxon>Actinomycetes</taxon>
        <taxon>Kitasatosporales</taxon>
        <taxon>Streptomycetaceae</taxon>
        <taxon>Streptomyces</taxon>
    </lineage>
</organism>
<name>A0A4R4SKG2_9ACTN</name>
<keyword evidence="1" id="KW-0472">Membrane</keyword>
<sequence>MAVEHQASGGSATLGGAGWRLVPRALGAAGAVKLFALSGIATVLATRAFLAQAGYPELGGGGSDLHIAHMLWGGLLMMVAVLLALCLLGRSGRQLGAVVGGVGFGLFIDQVGKQVTDDQGYFYRPAAGIIYATFAVLLLLTWLVRRRTADLGRLTVERRTANAADLALTGVMSGLTAEQRRTALRFVERSDRDIDRALAALLASVPERAPAGPWRARASAWGRGLRRAAGRLAGSRAALALAALCVLVEALLLVVWIPLDFVGGELRNDPQAGASVGILLCAAVSVGLWLAGLARLGHDRTAAFRLWWAALLVDVLVGQVFKFTVNQFAAVTELAFDLAVLWVLSSHLAAAAGRYDEELGAGRGAGS</sequence>
<feature type="transmembrane region" description="Helical" evidence="1">
    <location>
        <begin position="271"/>
        <end position="291"/>
    </location>
</feature>
<feature type="transmembrane region" description="Helical" evidence="1">
    <location>
        <begin position="95"/>
        <end position="115"/>
    </location>
</feature>
<proteinExistence type="predicted"/>
<gene>
    <name evidence="2" type="ORF">E1283_34780</name>
</gene>
<evidence type="ECO:0000313" key="2">
    <source>
        <dbReference type="EMBL" id="TDC62023.1"/>
    </source>
</evidence>
<dbReference type="OrthoDB" id="161151at2"/>
<comment type="caution">
    <text evidence="2">The sequence shown here is derived from an EMBL/GenBank/DDBJ whole genome shotgun (WGS) entry which is preliminary data.</text>
</comment>
<keyword evidence="1" id="KW-1133">Transmembrane helix</keyword>
<dbReference type="EMBL" id="SMKI01000693">
    <property type="protein sequence ID" value="TDC62023.1"/>
    <property type="molecule type" value="Genomic_DNA"/>
</dbReference>
<dbReference type="AlphaFoldDB" id="A0A4R4SKG2"/>
<dbReference type="Proteomes" id="UP000295345">
    <property type="component" value="Unassembled WGS sequence"/>
</dbReference>
<keyword evidence="1" id="KW-0812">Transmembrane</keyword>
<feature type="transmembrane region" description="Helical" evidence="1">
    <location>
        <begin position="34"/>
        <end position="55"/>
    </location>
</feature>
<protein>
    <submittedName>
        <fullName evidence="2">Uncharacterized protein</fullName>
    </submittedName>
</protein>
<evidence type="ECO:0000256" key="1">
    <source>
        <dbReference type="SAM" id="Phobius"/>
    </source>
</evidence>
<keyword evidence="3" id="KW-1185">Reference proteome</keyword>
<accession>A0A4R4SKG2</accession>